<keyword evidence="2" id="KW-1185">Reference proteome</keyword>
<gene>
    <name evidence="1" type="ORF">CA260_12470</name>
</gene>
<dbReference type="RefSeq" id="WP_111983415.1">
    <property type="nucleotide sequence ID" value="NZ_NFZS01000003.1"/>
</dbReference>
<protein>
    <submittedName>
        <fullName evidence="1">Phosphoglycerate mutase</fullName>
    </submittedName>
</protein>
<evidence type="ECO:0000313" key="2">
    <source>
        <dbReference type="Proteomes" id="UP000248926"/>
    </source>
</evidence>
<name>A0A328P2B2_9GAMM</name>
<dbReference type="OrthoDB" id="5295974at2"/>
<organism evidence="1 2">
    <name type="scientific">Dyella jiangningensis</name>
    <dbReference type="NCBI Taxonomy" id="1379159"/>
    <lineage>
        <taxon>Bacteria</taxon>
        <taxon>Pseudomonadati</taxon>
        <taxon>Pseudomonadota</taxon>
        <taxon>Gammaproteobacteria</taxon>
        <taxon>Lysobacterales</taxon>
        <taxon>Rhodanobacteraceae</taxon>
        <taxon>Dyella</taxon>
    </lineage>
</organism>
<dbReference type="EMBL" id="NFZS01000003">
    <property type="protein sequence ID" value="RAO76129.1"/>
    <property type="molecule type" value="Genomic_DNA"/>
</dbReference>
<comment type="caution">
    <text evidence="1">The sequence shown here is derived from an EMBL/GenBank/DDBJ whole genome shotgun (WGS) entry which is preliminary data.</text>
</comment>
<reference evidence="1 2" key="1">
    <citation type="journal article" date="2018" name="Genet. Mol. Biol.">
        <title>The genome sequence of Dyella jiangningensis FCAV SCS01 from a lignocellulose-decomposing microbial consortium metagenome reveals potential for biotechnological applications.</title>
        <authorList>
            <person name="Desiderato J.G."/>
            <person name="Alvarenga D.O."/>
            <person name="Constancio M.T.L."/>
            <person name="Alves L.M.C."/>
            <person name="Varani A.M."/>
        </authorList>
    </citation>
    <scope>NUCLEOTIDE SEQUENCE [LARGE SCALE GENOMIC DNA]</scope>
    <source>
        <strain evidence="1 2">FCAV SCS01</strain>
    </source>
</reference>
<sequence length="306" mass="33444">MDASPAAPLEIWLPDLARFDPAHPLRTLLRKADALAPGAKGYLAGLAAYFSVPGGLPAGALTRELIAGDTDGASWLCADPAWVQPDLNGARLLACGQMQLDMDEAQAFAKPLKPVFGDAGMILEVSSPDHWHVRLPPGAPTPTLAAPEQALGEDLYEHLPDGADGRRWRVLLNEVQVVLHQHPRNAERRALGLPPINSLWLWGGGTLPNRVRTTLKGVIGDDVLLGALARRAGVAVIERTPKAVESSSAGWLVDLQDLPVDEIATQWWPLIQALALKQPLQLSFASGERWLHRPWHRWRFWRGSQR</sequence>
<dbReference type="Proteomes" id="UP000248926">
    <property type="component" value="Unassembled WGS sequence"/>
</dbReference>
<evidence type="ECO:0000313" key="1">
    <source>
        <dbReference type="EMBL" id="RAO76129.1"/>
    </source>
</evidence>
<proteinExistence type="predicted"/>
<accession>A0A328P2B2</accession>
<dbReference type="AlphaFoldDB" id="A0A328P2B2"/>